<dbReference type="GO" id="GO:0005886">
    <property type="term" value="C:plasma membrane"/>
    <property type="evidence" value="ECO:0007669"/>
    <property type="project" value="UniProtKB-SubCell"/>
</dbReference>
<evidence type="ECO:0000259" key="10">
    <source>
        <dbReference type="PROSITE" id="PS00300"/>
    </source>
</evidence>
<evidence type="ECO:0000313" key="11">
    <source>
        <dbReference type="EMBL" id="VAX22313.1"/>
    </source>
</evidence>
<evidence type="ECO:0000256" key="5">
    <source>
        <dbReference type="ARBA" id="ARBA00022741"/>
    </source>
</evidence>
<evidence type="ECO:0000256" key="6">
    <source>
        <dbReference type="ARBA" id="ARBA00022801"/>
    </source>
</evidence>
<dbReference type="InterPro" id="IPR000897">
    <property type="entry name" value="SRP54_GTPase_dom"/>
</dbReference>
<dbReference type="SUPFAM" id="SSF52540">
    <property type="entry name" value="P-loop containing nucleoside triphosphate hydrolases"/>
    <property type="match status" value="1"/>
</dbReference>
<dbReference type="HAMAP" id="MF_00920">
    <property type="entry name" value="FtsY"/>
    <property type="match status" value="1"/>
</dbReference>
<dbReference type="FunFam" id="1.20.120.140:FF:000002">
    <property type="entry name" value="Signal recognition particle receptor FtsY"/>
    <property type="match status" value="1"/>
</dbReference>
<dbReference type="SMART" id="SM00382">
    <property type="entry name" value="AAA"/>
    <property type="match status" value="1"/>
</dbReference>
<dbReference type="GO" id="GO:0006614">
    <property type="term" value="P:SRP-dependent cotranslational protein targeting to membrane"/>
    <property type="evidence" value="ECO:0007669"/>
    <property type="project" value="InterPro"/>
</dbReference>
<keyword evidence="3" id="KW-1003">Cell membrane</keyword>
<proteinExistence type="inferred from homology"/>
<evidence type="ECO:0000256" key="4">
    <source>
        <dbReference type="ARBA" id="ARBA00022490"/>
    </source>
</evidence>
<dbReference type="InterPro" id="IPR013822">
    <property type="entry name" value="Signal_recog_particl_SRP54_hlx"/>
</dbReference>
<dbReference type="SMART" id="SM00962">
    <property type="entry name" value="SRP54"/>
    <property type="match status" value="1"/>
</dbReference>
<dbReference type="CDD" id="cd17874">
    <property type="entry name" value="FtsY"/>
    <property type="match status" value="1"/>
</dbReference>
<dbReference type="GO" id="GO:0005047">
    <property type="term" value="F:signal recognition particle binding"/>
    <property type="evidence" value="ECO:0007669"/>
    <property type="project" value="TreeGrafter"/>
</dbReference>
<dbReference type="AlphaFoldDB" id="A0A3B1CCA7"/>
<dbReference type="Gene3D" id="1.20.120.140">
    <property type="entry name" value="Signal recognition particle SRP54, nucleotide-binding domain"/>
    <property type="match status" value="1"/>
</dbReference>
<dbReference type="PANTHER" id="PTHR43134:SF1">
    <property type="entry name" value="SIGNAL RECOGNITION PARTICLE RECEPTOR SUBUNIT ALPHA"/>
    <property type="match status" value="1"/>
</dbReference>
<dbReference type="GO" id="GO:0005737">
    <property type="term" value="C:cytoplasm"/>
    <property type="evidence" value="ECO:0007669"/>
    <property type="project" value="UniProtKB-ARBA"/>
</dbReference>
<dbReference type="NCBIfam" id="TIGR00064">
    <property type="entry name" value="ftsY"/>
    <property type="match status" value="1"/>
</dbReference>
<evidence type="ECO:0000256" key="2">
    <source>
        <dbReference type="ARBA" id="ARBA00008531"/>
    </source>
</evidence>
<comment type="similarity">
    <text evidence="2">Belongs to the GTP-binding SRP family.</text>
</comment>
<evidence type="ECO:0000256" key="9">
    <source>
        <dbReference type="ARBA" id="ARBA00023170"/>
    </source>
</evidence>
<dbReference type="InterPro" id="IPR042101">
    <property type="entry name" value="SRP54_N_sf"/>
</dbReference>
<protein>
    <submittedName>
        <fullName evidence="11">Signal recognition particle receptor FtsY</fullName>
    </submittedName>
</protein>
<dbReference type="SUPFAM" id="SSF47364">
    <property type="entry name" value="Domain of the SRP/SRP receptor G-proteins"/>
    <property type="match status" value="1"/>
</dbReference>
<comment type="subcellular location">
    <subcellularLocation>
        <location evidence="1">Cell membrane</location>
        <topology evidence="1">Peripheral membrane protein</topology>
        <orientation evidence="1">Cytoplasmic side</orientation>
    </subcellularLocation>
</comment>
<accession>A0A3B1CCA7</accession>
<dbReference type="Pfam" id="PF02881">
    <property type="entry name" value="SRP54_N"/>
    <property type="match status" value="1"/>
</dbReference>
<keyword evidence="4" id="KW-0963">Cytoplasm</keyword>
<dbReference type="SMART" id="SM00963">
    <property type="entry name" value="SRP54_N"/>
    <property type="match status" value="1"/>
</dbReference>
<dbReference type="PROSITE" id="PS00300">
    <property type="entry name" value="SRP54"/>
    <property type="match status" value="1"/>
</dbReference>
<dbReference type="GO" id="GO:0003924">
    <property type="term" value="F:GTPase activity"/>
    <property type="evidence" value="ECO:0007669"/>
    <property type="project" value="TreeGrafter"/>
</dbReference>
<keyword evidence="6" id="KW-0378">Hydrolase</keyword>
<evidence type="ECO:0000256" key="8">
    <source>
        <dbReference type="ARBA" id="ARBA00023136"/>
    </source>
</evidence>
<dbReference type="GO" id="GO:0005525">
    <property type="term" value="F:GTP binding"/>
    <property type="evidence" value="ECO:0007669"/>
    <property type="project" value="UniProtKB-KW"/>
</dbReference>
<dbReference type="InterPro" id="IPR027417">
    <property type="entry name" value="P-loop_NTPase"/>
</dbReference>
<evidence type="ECO:0000256" key="7">
    <source>
        <dbReference type="ARBA" id="ARBA00023134"/>
    </source>
</evidence>
<dbReference type="InterPro" id="IPR003593">
    <property type="entry name" value="AAA+_ATPase"/>
</dbReference>
<name>A0A3B1CCA7_9ZZZZ</name>
<dbReference type="FunFam" id="3.40.50.300:FF:000053">
    <property type="entry name" value="Signal recognition particle receptor FtsY"/>
    <property type="match status" value="1"/>
</dbReference>
<evidence type="ECO:0000256" key="1">
    <source>
        <dbReference type="ARBA" id="ARBA00004413"/>
    </source>
</evidence>
<dbReference type="InterPro" id="IPR036225">
    <property type="entry name" value="SRP/SRP_N"/>
</dbReference>
<sequence>MVFGLFGKKKEEPAKVTEESSADELEPKKSGFFKRLSTGLTKTRKNLNDGFDRLIGSHAKLDDDFMDELEEVLLSADIGVDITMRIVSNLRLDVKKNLLKDTAQVVAFVKKELVAIITQDVTDHAVETDEKPYVVLVIGVNGSGKTTTIGKMTAKLTAEGKTVLISAADTFRAAAIDQLEEWAKRSNADLVRHQPGSDPSAVVFDGLKAATARGHDVMIADTAGRLHNKANLMEELKKIKKIMGRENPGAPHETLLVLDGATGQNAVNQARVFHDEVGVTGIVLTKLDGTAKGGVVINIMEKLRIPVKLIGIGEGIDDLREFNAKDFVDAIFTGVAVGSEEQE</sequence>
<feature type="domain" description="SRP54-type proteins GTP-binding" evidence="10">
    <location>
        <begin position="306"/>
        <end position="319"/>
    </location>
</feature>
<keyword evidence="7" id="KW-0342">GTP-binding</keyword>
<keyword evidence="8" id="KW-0472">Membrane</keyword>
<dbReference type="Gene3D" id="3.40.50.300">
    <property type="entry name" value="P-loop containing nucleotide triphosphate hydrolases"/>
    <property type="match status" value="1"/>
</dbReference>
<dbReference type="InterPro" id="IPR004390">
    <property type="entry name" value="SR_rcpt_FtsY"/>
</dbReference>
<organism evidence="11">
    <name type="scientific">hydrothermal vent metagenome</name>
    <dbReference type="NCBI Taxonomy" id="652676"/>
    <lineage>
        <taxon>unclassified sequences</taxon>
        <taxon>metagenomes</taxon>
        <taxon>ecological metagenomes</taxon>
    </lineage>
</organism>
<dbReference type="Pfam" id="PF00448">
    <property type="entry name" value="SRP54"/>
    <property type="match status" value="1"/>
</dbReference>
<evidence type="ECO:0000256" key="3">
    <source>
        <dbReference type="ARBA" id="ARBA00022475"/>
    </source>
</evidence>
<reference evidence="11" key="1">
    <citation type="submission" date="2018-06" db="EMBL/GenBank/DDBJ databases">
        <authorList>
            <person name="Zhirakovskaya E."/>
        </authorList>
    </citation>
    <scope>NUCLEOTIDE SEQUENCE</scope>
</reference>
<gene>
    <name evidence="11" type="ORF">MNBD_NITROSPINAE01-890</name>
</gene>
<dbReference type="EMBL" id="UOGC01000135">
    <property type="protein sequence ID" value="VAX22313.1"/>
    <property type="molecule type" value="Genomic_DNA"/>
</dbReference>
<keyword evidence="9 11" id="KW-0675">Receptor</keyword>
<dbReference type="PANTHER" id="PTHR43134">
    <property type="entry name" value="SIGNAL RECOGNITION PARTICLE RECEPTOR SUBUNIT ALPHA"/>
    <property type="match status" value="1"/>
</dbReference>
<keyword evidence="5" id="KW-0547">Nucleotide-binding</keyword>